<dbReference type="eggNOG" id="ENOG502RXRR">
    <property type="taxonomic scope" value="Eukaryota"/>
</dbReference>
<organism evidence="3">
    <name type="scientific">Selaginella moellendorffii</name>
    <name type="common">Spikemoss</name>
    <dbReference type="NCBI Taxonomy" id="88036"/>
    <lineage>
        <taxon>Eukaryota</taxon>
        <taxon>Viridiplantae</taxon>
        <taxon>Streptophyta</taxon>
        <taxon>Embryophyta</taxon>
        <taxon>Tracheophyta</taxon>
        <taxon>Lycopodiopsida</taxon>
        <taxon>Selaginellales</taxon>
        <taxon>Selaginellaceae</taxon>
        <taxon>Selaginella</taxon>
    </lineage>
</organism>
<dbReference type="InterPro" id="IPR003676">
    <property type="entry name" value="SAUR_fam"/>
</dbReference>
<name>D8RC13_SELML</name>
<evidence type="ECO:0000313" key="3">
    <source>
        <dbReference type="Proteomes" id="UP000001514"/>
    </source>
</evidence>
<dbReference type="KEGG" id="smo:SELMODRAFT_69737"/>
<evidence type="ECO:0000256" key="1">
    <source>
        <dbReference type="ARBA" id="ARBA00006974"/>
    </source>
</evidence>
<protein>
    <recommendedName>
        <fullName evidence="4">SAUR family protein</fullName>
    </recommendedName>
</protein>
<feature type="non-terminal residue" evidence="2">
    <location>
        <position position="1"/>
    </location>
</feature>
<dbReference type="Proteomes" id="UP000001514">
    <property type="component" value="Unassembled WGS sequence"/>
</dbReference>
<comment type="similarity">
    <text evidence="1">Belongs to the ARG7 family.</text>
</comment>
<dbReference type="PANTHER" id="PTHR31374:SF139">
    <property type="entry name" value="OS02G0143300 PROTEIN"/>
    <property type="match status" value="1"/>
</dbReference>
<gene>
    <name evidence="2" type="ORF">SELMODRAFT_69737</name>
</gene>
<dbReference type="EMBL" id="GL377576">
    <property type="protein sequence ID" value="EFJ29769.1"/>
    <property type="molecule type" value="Genomic_DNA"/>
</dbReference>
<reference evidence="2 3" key="1">
    <citation type="journal article" date="2011" name="Science">
        <title>The Selaginella genome identifies genetic changes associated with the evolution of vascular plants.</title>
        <authorList>
            <person name="Banks J.A."/>
            <person name="Nishiyama T."/>
            <person name="Hasebe M."/>
            <person name="Bowman J.L."/>
            <person name="Gribskov M."/>
            <person name="dePamphilis C."/>
            <person name="Albert V.A."/>
            <person name="Aono N."/>
            <person name="Aoyama T."/>
            <person name="Ambrose B.A."/>
            <person name="Ashton N.W."/>
            <person name="Axtell M.J."/>
            <person name="Barker E."/>
            <person name="Barker M.S."/>
            <person name="Bennetzen J.L."/>
            <person name="Bonawitz N.D."/>
            <person name="Chapple C."/>
            <person name="Cheng C."/>
            <person name="Correa L.G."/>
            <person name="Dacre M."/>
            <person name="DeBarry J."/>
            <person name="Dreyer I."/>
            <person name="Elias M."/>
            <person name="Engstrom E.M."/>
            <person name="Estelle M."/>
            <person name="Feng L."/>
            <person name="Finet C."/>
            <person name="Floyd S.K."/>
            <person name="Frommer W.B."/>
            <person name="Fujita T."/>
            <person name="Gramzow L."/>
            <person name="Gutensohn M."/>
            <person name="Harholt J."/>
            <person name="Hattori M."/>
            <person name="Heyl A."/>
            <person name="Hirai T."/>
            <person name="Hiwatashi Y."/>
            <person name="Ishikawa M."/>
            <person name="Iwata M."/>
            <person name="Karol K.G."/>
            <person name="Koehler B."/>
            <person name="Kolukisaoglu U."/>
            <person name="Kubo M."/>
            <person name="Kurata T."/>
            <person name="Lalonde S."/>
            <person name="Li K."/>
            <person name="Li Y."/>
            <person name="Litt A."/>
            <person name="Lyons E."/>
            <person name="Manning G."/>
            <person name="Maruyama T."/>
            <person name="Michael T.P."/>
            <person name="Mikami K."/>
            <person name="Miyazaki S."/>
            <person name="Morinaga S."/>
            <person name="Murata T."/>
            <person name="Mueller-Roeber B."/>
            <person name="Nelson D.R."/>
            <person name="Obara M."/>
            <person name="Oguri Y."/>
            <person name="Olmstead R.G."/>
            <person name="Onodera N."/>
            <person name="Petersen B.L."/>
            <person name="Pils B."/>
            <person name="Prigge M."/>
            <person name="Rensing S.A."/>
            <person name="Riano-Pachon D.M."/>
            <person name="Roberts A.W."/>
            <person name="Sato Y."/>
            <person name="Scheller H.V."/>
            <person name="Schulz B."/>
            <person name="Schulz C."/>
            <person name="Shakirov E.V."/>
            <person name="Shibagaki N."/>
            <person name="Shinohara N."/>
            <person name="Shippen D.E."/>
            <person name="Soerensen I."/>
            <person name="Sotooka R."/>
            <person name="Sugimoto N."/>
            <person name="Sugita M."/>
            <person name="Sumikawa N."/>
            <person name="Tanurdzic M."/>
            <person name="Theissen G."/>
            <person name="Ulvskov P."/>
            <person name="Wakazuki S."/>
            <person name="Weng J.K."/>
            <person name="Willats W.W."/>
            <person name="Wipf D."/>
            <person name="Wolf P.G."/>
            <person name="Yang L."/>
            <person name="Zimmer A.D."/>
            <person name="Zhu Q."/>
            <person name="Mitros T."/>
            <person name="Hellsten U."/>
            <person name="Loque D."/>
            <person name="Otillar R."/>
            <person name="Salamov A."/>
            <person name="Schmutz J."/>
            <person name="Shapiro H."/>
            <person name="Lindquist E."/>
            <person name="Lucas S."/>
            <person name="Rokhsar D."/>
            <person name="Grigoriev I.V."/>
        </authorList>
    </citation>
    <scope>NUCLEOTIDE SEQUENCE [LARGE SCALE GENOMIC DNA]</scope>
</reference>
<dbReference type="InParanoid" id="D8RC13"/>
<proteinExistence type="inferred from homology"/>
<dbReference type="Gramene" id="EFJ29769">
    <property type="protein sequence ID" value="EFJ29769"/>
    <property type="gene ID" value="SELMODRAFT_69737"/>
</dbReference>
<dbReference type="PANTHER" id="PTHR31374">
    <property type="entry name" value="AUXIN-INDUCED PROTEIN-LIKE-RELATED"/>
    <property type="match status" value="1"/>
</dbReference>
<evidence type="ECO:0000313" key="2">
    <source>
        <dbReference type="EMBL" id="EFJ29769.1"/>
    </source>
</evidence>
<accession>D8RC13</accession>
<feature type="non-terminal residue" evidence="2">
    <location>
        <position position="61"/>
    </location>
</feature>
<dbReference type="Pfam" id="PF02519">
    <property type="entry name" value="Auxin_inducible"/>
    <property type="match status" value="1"/>
</dbReference>
<dbReference type="HOGENOM" id="CLU_098106_7_4_1"/>
<evidence type="ECO:0008006" key="4">
    <source>
        <dbReference type="Google" id="ProtNLM"/>
    </source>
</evidence>
<dbReference type="OMA" id="NCHLMAT"/>
<keyword evidence="3" id="KW-1185">Reference proteome</keyword>
<dbReference type="GO" id="GO:0009733">
    <property type="term" value="P:response to auxin"/>
    <property type="evidence" value="ECO:0007669"/>
    <property type="project" value="InterPro"/>
</dbReference>
<dbReference type="FunCoup" id="D8RC13">
    <property type="interactions" value="477"/>
</dbReference>
<sequence>VPQGSFAVYAGEERHRFLVRMEHLNHPLFRALLEKAAEEYGFDHAGALSIPCEAVLFEHVL</sequence>
<dbReference type="AlphaFoldDB" id="D8RC13"/>